<organism evidence="2 3">
    <name type="scientific">Ephemerocybe angulata</name>
    <dbReference type="NCBI Taxonomy" id="980116"/>
    <lineage>
        <taxon>Eukaryota</taxon>
        <taxon>Fungi</taxon>
        <taxon>Dikarya</taxon>
        <taxon>Basidiomycota</taxon>
        <taxon>Agaricomycotina</taxon>
        <taxon>Agaricomycetes</taxon>
        <taxon>Agaricomycetidae</taxon>
        <taxon>Agaricales</taxon>
        <taxon>Agaricineae</taxon>
        <taxon>Psathyrellaceae</taxon>
        <taxon>Ephemerocybe</taxon>
    </lineage>
</organism>
<comment type="caution">
    <text evidence="2">The sequence shown here is derived from an EMBL/GenBank/DDBJ whole genome shotgun (WGS) entry which is preliminary data.</text>
</comment>
<dbReference type="PROSITE" id="PS50879">
    <property type="entry name" value="RNASE_H_1"/>
    <property type="match status" value="1"/>
</dbReference>
<dbReference type="Pfam" id="PF14529">
    <property type="entry name" value="Exo_endo_phos_2"/>
    <property type="match status" value="1"/>
</dbReference>
<dbReference type="Pfam" id="PF00075">
    <property type="entry name" value="RNase_H"/>
    <property type="match status" value="1"/>
</dbReference>
<dbReference type="SUPFAM" id="SSF53098">
    <property type="entry name" value="Ribonuclease H-like"/>
    <property type="match status" value="1"/>
</dbReference>
<dbReference type="SUPFAM" id="SSF56219">
    <property type="entry name" value="DNase I-like"/>
    <property type="match status" value="1"/>
</dbReference>
<dbReference type="InterPro" id="IPR036397">
    <property type="entry name" value="RNaseH_sf"/>
</dbReference>
<dbReference type="PANTHER" id="PTHR33481">
    <property type="entry name" value="REVERSE TRANSCRIPTASE"/>
    <property type="match status" value="1"/>
</dbReference>
<accession>A0A8H5AUZ1</accession>
<dbReference type="AlphaFoldDB" id="A0A8H5AUZ1"/>
<evidence type="ECO:0000313" key="2">
    <source>
        <dbReference type="EMBL" id="KAF5311492.1"/>
    </source>
</evidence>
<name>A0A8H5AUZ1_9AGAR</name>
<keyword evidence="3" id="KW-1185">Reference proteome</keyword>
<dbReference type="InterPro" id="IPR036691">
    <property type="entry name" value="Endo/exonu/phosph_ase_sf"/>
</dbReference>
<dbReference type="GO" id="GO:0003676">
    <property type="term" value="F:nucleic acid binding"/>
    <property type="evidence" value="ECO:0007669"/>
    <property type="project" value="InterPro"/>
</dbReference>
<proteinExistence type="predicted"/>
<gene>
    <name evidence="2" type="ORF">D9611_011566</name>
</gene>
<evidence type="ECO:0000259" key="1">
    <source>
        <dbReference type="PROSITE" id="PS50879"/>
    </source>
</evidence>
<evidence type="ECO:0000313" key="3">
    <source>
        <dbReference type="Proteomes" id="UP000541558"/>
    </source>
</evidence>
<feature type="domain" description="RNase H type-1" evidence="1">
    <location>
        <begin position="703"/>
        <end position="848"/>
    </location>
</feature>
<dbReference type="InterPro" id="IPR005135">
    <property type="entry name" value="Endo/exonuclease/phosphatase"/>
</dbReference>
<protein>
    <recommendedName>
        <fullName evidence="1">RNase H type-1 domain-containing protein</fullName>
    </recommendedName>
</protein>
<dbReference type="EMBL" id="JAACJK010000226">
    <property type="protein sequence ID" value="KAF5311492.1"/>
    <property type="molecule type" value="Genomic_DNA"/>
</dbReference>
<dbReference type="PANTHER" id="PTHR33481:SF1">
    <property type="entry name" value="ENDONUCLEASE_EXONUCLEASE_PHOSPHATASE DOMAIN-CONTAINING PROTEIN-RELATED"/>
    <property type="match status" value="1"/>
</dbReference>
<dbReference type="OrthoDB" id="3230070at2759"/>
<dbReference type="GO" id="GO:0004523">
    <property type="term" value="F:RNA-DNA hybrid ribonuclease activity"/>
    <property type="evidence" value="ECO:0007669"/>
    <property type="project" value="InterPro"/>
</dbReference>
<sequence length="917" mass="104335">MTYADFRVTLRSDLIEDRDVQVLDITQGQQPTITIVNVYNDPRRKNDGALARLRRTEGLDLRRPTIITGDYNMHHPLWSRNPGPTDPLTAEVVDWLTEQGMTLQNDAGRITHPARSPREQGSIIDLTFANGPVVLEGLLQEWRVDEGLSHSSDHYAITFILDPGKHEILNPLELKYSIKETKPAEWKTAFEAELNNMRDRLELLDYQDINRETLDDCAEGITEAMRAAMAETGKPINRCHRSKPWWDEDLTQAAKRLEEARREEATNEDFDPVVRAAVRKAANYFRRLCKFKKREWVTGTLAEATSKDIYGFCAWSRGTRCYPSPPISRGEGMEPAITHEEKCAALRNELYQPPPPIEDNPEVDLTTPDAAELPTVEITEEEIEEAIMKNVMYVDDGKLYVSSDSLDTNVRMLKIAYEKAAEWLRKAGLSADAAKRELMHYSRRRNHNSSPSIVFDEDPNHPVTVTPQATLRWLGVFFDRQLRFETHAKIVAAKGMNTVAALTMLANTVRGLSHIYLRRLYLTCVIPQILYASPAWFTGCKYQSKHLEKVQNRALRLVCAAFRTSPMKALEVEASIPPISLQAKMAERRAAVRLNKLSFLNPTIQRLPNEWRCNKPPVVPAPLKPNKGRTAVDRRKSTTLLDLTRHSSPEHERIDPYLYPPWRRLQSSFGGRLVVERKVGKEKADKRKLAWEHNALYDELSQSPSHLIIYTDGSLLRNGGFNRVGAAAVMYHLNRNVGQKKMGLGGHAEVYDAELAAAAVASNMARTITRDDERIKHIHYFIDNSAAVATIADPLPRTGQVFARCFYENACRFLDEDQTHRVTIHWCPSHCKIPGNEKVDRLAKEATSLANTAPYKTSRANAVRRAKANTEREWRQQWRKEEKTGGYAVANRIPPSLKPTKHAIELINDRDDVRLWG</sequence>
<dbReference type="Gene3D" id="3.30.420.10">
    <property type="entry name" value="Ribonuclease H-like superfamily/Ribonuclease H"/>
    <property type="match status" value="1"/>
</dbReference>
<dbReference type="Proteomes" id="UP000541558">
    <property type="component" value="Unassembled WGS sequence"/>
</dbReference>
<reference evidence="2 3" key="1">
    <citation type="journal article" date="2020" name="ISME J.">
        <title>Uncovering the hidden diversity of litter-decomposition mechanisms in mushroom-forming fungi.</title>
        <authorList>
            <person name="Floudas D."/>
            <person name="Bentzer J."/>
            <person name="Ahren D."/>
            <person name="Johansson T."/>
            <person name="Persson P."/>
            <person name="Tunlid A."/>
        </authorList>
    </citation>
    <scope>NUCLEOTIDE SEQUENCE [LARGE SCALE GENOMIC DNA]</scope>
    <source>
        <strain evidence="2 3">CBS 175.51</strain>
    </source>
</reference>
<dbReference type="InterPro" id="IPR012337">
    <property type="entry name" value="RNaseH-like_sf"/>
</dbReference>
<dbReference type="InterPro" id="IPR002156">
    <property type="entry name" value="RNaseH_domain"/>
</dbReference>
<dbReference type="CDD" id="cd09276">
    <property type="entry name" value="Rnase_HI_RT_non_LTR"/>
    <property type="match status" value="1"/>
</dbReference>
<dbReference type="Gene3D" id="3.60.10.10">
    <property type="entry name" value="Endonuclease/exonuclease/phosphatase"/>
    <property type="match status" value="1"/>
</dbReference>